<evidence type="ECO:0000259" key="4">
    <source>
        <dbReference type="PROSITE" id="PS50043"/>
    </source>
</evidence>
<dbReference type="PANTHER" id="PTHR44688:SF16">
    <property type="entry name" value="DNA-BINDING TRANSCRIPTIONAL ACTIVATOR DEVR_DOSR"/>
    <property type="match status" value="1"/>
</dbReference>
<dbReference type="InterPro" id="IPR036388">
    <property type="entry name" value="WH-like_DNA-bd_sf"/>
</dbReference>
<evidence type="ECO:0000256" key="1">
    <source>
        <dbReference type="ARBA" id="ARBA00023015"/>
    </source>
</evidence>
<dbReference type="InterPro" id="IPR011712">
    <property type="entry name" value="Sig_transdc_His_kin_sub3_dim/P"/>
</dbReference>
<dbReference type="Proteomes" id="UP000651728">
    <property type="component" value="Unassembled WGS sequence"/>
</dbReference>
<dbReference type="CDD" id="cd06170">
    <property type="entry name" value="LuxR_C_like"/>
    <property type="match status" value="1"/>
</dbReference>
<gene>
    <name evidence="5" type="ORF">Mam01_30500</name>
</gene>
<dbReference type="EMBL" id="BOOB01000019">
    <property type="protein sequence ID" value="GIH32886.1"/>
    <property type="molecule type" value="Genomic_DNA"/>
</dbReference>
<dbReference type="PROSITE" id="PS50043">
    <property type="entry name" value="HTH_LUXR_2"/>
    <property type="match status" value="1"/>
</dbReference>
<dbReference type="PRINTS" id="PR00038">
    <property type="entry name" value="HTHLUXR"/>
</dbReference>
<dbReference type="InterPro" id="IPR016032">
    <property type="entry name" value="Sig_transdc_resp-reg_C-effctor"/>
</dbReference>
<proteinExistence type="predicted"/>
<dbReference type="InterPro" id="IPR000792">
    <property type="entry name" value="Tscrpt_reg_LuxR_C"/>
</dbReference>
<dbReference type="Pfam" id="PF07730">
    <property type="entry name" value="HisKA_3"/>
    <property type="match status" value="1"/>
</dbReference>
<evidence type="ECO:0000313" key="5">
    <source>
        <dbReference type="EMBL" id="GIH32886.1"/>
    </source>
</evidence>
<protein>
    <recommendedName>
        <fullName evidence="4">HTH luxR-type domain-containing protein</fullName>
    </recommendedName>
</protein>
<evidence type="ECO:0000256" key="3">
    <source>
        <dbReference type="ARBA" id="ARBA00023163"/>
    </source>
</evidence>
<accession>A0ABQ4FDL8</accession>
<comment type="caution">
    <text evidence="5">The sequence shown here is derived from an EMBL/GenBank/DDBJ whole genome shotgun (WGS) entry which is preliminary data.</text>
</comment>
<keyword evidence="1" id="KW-0805">Transcription regulation</keyword>
<dbReference type="Pfam" id="PF00196">
    <property type="entry name" value="GerE"/>
    <property type="match status" value="1"/>
</dbReference>
<dbReference type="Gene3D" id="1.20.5.1930">
    <property type="match status" value="1"/>
</dbReference>
<dbReference type="PROSITE" id="PS00622">
    <property type="entry name" value="HTH_LUXR_1"/>
    <property type="match status" value="1"/>
</dbReference>
<keyword evidence="3" id="KW-0804">Transcription</keyword>
<name>A0ABQ4FDL8_9ACTN</name>
<evidence type="ECO:0000313" key="6">
    <source>
        <dbReference type="Proteomes" id="UP000651728"/>
    </source>
</evidence>
<organism evidence="5 6">
    <name type="scientific">Microbispora amethystogenes</name>
    <dbReference type="NCBI Taxonomy" id="1427754"/>
    <lineage>
        <taxon>Bacteria</taxon>
        <taxon>Bacillati</taxon>
        <taxon>Actinomycetota</taxon>
        <taxon>Actinomycetes</taxon>
        <taxon>Streptosporangiales</taxon>
        <taxon>Streptosporangiaceae</taxon>
        <taxon>Microbispora</taxon>
    </lineage>
</organism>
<keyword evidence="6" id="KW-1185">Reference proteome</keyword>
<sequence length="270" mass="28672">MRIRLAGARTGMDDRARRTGAARAYAAQAVARSAQVAATAERLRMARDVHDVVAHSMSLISMRAGIANHVATTHPEETGEALSIIEETSRKAQGDLRRLLGLLRDASGDQDGPPYTLDSLRELVAAIPVGDLCGTGARRRLRRSRKSAVAGRFRGGRPGDPLEALRIVGEGQALLAPSVTTRLIGEFARREPTGTPARLAAGLTRLSSREREVLVLVARGLTNPQIAERLGIGPATVKTHIRSLLAKLAVHDRAQLVIAAYEGGVVTAGG</sequence>
<dbReference type="SMART" id="SM00421">
    <property type="entry name" value="HTH_LUXR"/>
    <property type="match status" value="1"/>
</dbReference>
<reference evidence="5 6" key="1">
    <citation type="submission" date="2021-01" db="EMBL/GenBank/DDBJ databases">
        <title>Whole genome shotgun sequence of Microbispora amethystogenes NBRC 101907.</title>
        <authorList>
            <person name="Komaki H."/>
            <person name="Tamura T."/>
        </authorList>
    </citation>
    <scope>NUCLEOTIDE SEQUENCE [LARGE SCALE GENOMIC DNA]</scope>
    <source>
        <strain evidence="5 6">NBRC 101907</strain>
    </source>
</reference>
<keyword evidence="2" id="KW-0238">DNA-binding</keyword>
<evidence type="ECO:0000256" key="2">
    <source>
        <dbReference type="ARBA" id="ARBA00023125"/>
    </source>
</evidence>
<dbReference type="PANTHER" id="PTHR44688">
    <property type="entry name" value="DNA-BINDING TRANSCRIPTIONAL ACTIVATOR DEVR_DOSR"/>
    <property type="match status" value="1"/>
</dbReference>
<feature type="domain" description="HTH luxR-type" evidence="4">
    <location>
        <begin position="199"/>
        <end position="264"/>
    </location>
</feature>
<dbReference type="Gene3D" id="1.10.10.10">
    <property type="entry name" value="Winged helix-like DNA-binding domain superfamily/Winged helix DNA-binding domain"/>
    <property type="match status" value="1"/>
</dbReference>
<dbReference type="SUPFAM" id="SSF46894">
    <property type="entry name" value="C-terminal effector domain of the bipartite response regulators"/>
    <property type="match status" value="1"/>
</dbReference>